<proteinExistence type="predicted"/>
<gene>
    <name evidence="1" type="ORF">DPMN_160192</name>
</gene>
<keyword evidence="2" id="KW-1185">Reference proteome</keyword>
<protein>
    <submittedName>
        <fullName evidence="1">Uncharacterized protein</fullName>
    </submittedName>
</protein>
<organism evidence="1 2">
    <name type="scientific">Dreissena polymorpha</name>
    <name type="common">Zebra mussel</name>
    <name type="synonym">Mytilus polymorpha</name>
    <dbReference type="NCBI Taxonomy" id="45954"/>
    <lineage>
        <taxon>Eukaryota</taxon>
        <taxon>Metazoa</taxon>
        <taxon>Spiralia</taxon>
        <taxon>Lophotrochozoa</taxon>
        <taxon>Mollusca</taxon>
        <taxon>Bivalvia</taxon>
        <taxon>Autobranchia</taxon>
        <taxon>Heteroconchia</taxon>
        <taxon>Euheterodonta</taxon>
        <taxon>Imparidentia</taxon>
        <taxon>Neoheterodontei</taxon>
        <taxon>Myida</taxon>
        <taxon>Dreissenoidea</taxon>
        <taxon>Dreissenidae</taxon>
        <taxon>Dreissena</taxon>
    </lineage>
</organism>
<reference evidence="1" key="2">
    <citation type="submission" date="2020-11" db="EMBL/GenBank/DDBJ databases">
        <authorList>
            <person name="McCartney M.A."/>
            <person name="Auch B."/>
            <person name="Kono T."/>
            <person name="Mallez S."/>
            <person name="Becker A."/>
            <person name="Gohl D.M."/>
            <person name="Silverstein K.A.T."/>
            <person name="Koren S."/>
            <person name="Bechman K.B."/>
            <person name="Herman A."/>
            <person name="Abrahante J.E."/>
            <person name="Garbe J."/>
        </authorList>
    </citation>
    <scope>NUCLEOTIDE SEQUENCE</scope>
    <source>
        <strain evidence="1">Duluth1</strain>
        <tissue evidence="1">Whole animal</tissue>
    </source>
</reference>
<evidence type="ECO:0000313" key="2">
    <source>
        <dbReference type="Proteomes" id="UP000828390"/>
    </source>
</evidence>
<dbReference type="AlphaFoldDB" id="A0A9D4EMR8"/>
<dbReference type="Proteomes" id="UP000828390">
    <property type="component" value="Unassembled WGS sequence"/>
</dbReference>
<name>A0A9D4EMR8_DREPO</name>
<comment type="caution">
    <text evidence="1">The sequence shown here is derived from an EMBL/GenBank/DDBJ whole genome shotgun (WGS) entry which is preliminary data.</text>
</comment>
<accession>A0A9D4EMR8</accession>
<sequence length="94" mass="10365">MTPPTAFAKCSALRRRVYQAIIVLPSVTFCHWSDATFDCASVISRAEKKLCIIMVQNHIHGGKRTGLIYTLMLELGKGHLATLPSSGSLQYSKK</sequence>
<evidence type="ECO:0000313" key="1">
    <source>
        <dbReference type="EMBL" id="KAH3782279.1"/>
    </source>
</evidence>
<dbReference type="EMBL" id="JAIWYP010000008">
    <property type="protein sequence ID" value="KAH3782279.1"/>
    <property type="molecule type" value="Genomic_DNA"/>
</dbReference>
<reference evidence="1" key="1">
    <citation type="journal article" date="2019" name="bioRxiv">
        <title>The Genome of the Zebra Mussel, Dreissena polymorpha: A Resource for Invasive Species Research.</title>
        <authorList>
            <person name="McCartney M.A."/>
            <person name="Auch B."/>
            <person name="Kono T."/>
            <person name="Mallez S."/>
            <person name="Zhang Y."/>
            <person name="Obille A."/>
            <person name="Becker A."/>
            <person name="Abrahante J.E."/>
            <person name="Garbe J."/>
            <person name="Badalamenti J.P."/>
            <person name="Herman A."/>
            <person name="Mangelson H."/>
            <person name="Liachko I."/>
            <person name="Sullivan S."/>
            <person name="Sone E.D."/>
            <person name="Koren S."/>
            <person name="Silverstein K.A.T."/>
            <person name="Beckman K.B."/>
            <person name="Gohl D.M."/>
        </authorList>
    </citation>
    <scope>NUCLEOTIDE SEQUENCE</scope>
    <source>
        <strain evidence="1">Duluth1</strain>
        <tissue evidence="1">Whole animal</tissue>
    </source>
</reference>